<reference evidence="3" key="1">
    <citation type="submission" date="2021-02" db="EMBL/GenBank/DDBJ databases">
        <title>Taxonomy, biology and ecology of Rhodococcus bacteria occurring in California pistachio and other woody hosts as revealed by genome sequence analyses.</title>
        <authorList>
            <person name="Riely B."/>
            <person name="Gai Y."/>
        </authorList>
    </citation>
    <scope>NUCLEOTIDE SEQUENCE</scope>
    <source>
        <strain evidence="3">BP-295</strain>
    </source>
</reference>
<dbReference type="EMBL" id="JAFFGU010000032">
    <property type="protein sequence ID" value="MBM7280653.1"/>
    <property type="molecule type" value="Genomic_DNA"/>
</dbReference>
<feature type="compositionally biased region" description="Low complexity" evidence="1">
    <location>
        <begin position="90"/>
        <end position="124"/>
    </location>
</feature>
<evidence type="ECO:0000256" key="2">
    <source>
        <dbReference type="SAM" id="Phobius"/>
    </source>
</evidence>
<feature type="transmembrane region" description="Helical" evidence="2">
    <location>
        <begin position="63"/>
        <end position="84"/>
    </location>
</feature>
<sequence length="238" mass="24694">MTTPPPPTCHPAPDGSGRQQWWDGQQWTENYNAPVATPQTASGAPSPTSPPSPKQPMGRGKKIAIGAGAVFAVFLIIGLIGSSLEDSDTAAAPASTSATPAEQTATTTATPPTSTTTPSSSRVAPAPPPRATTPKPAGCESAPPTYLATINAAFTEDYQLINTSAYQDGDTLYIAGEIATPEGKIRSRDDVFAVKNAVLTPVTSTARLETTLPDLRRVLDVNVTDPGAQKAMDCARTY</sequence>
<keyword evidence="2" id="KW-1133">Transmembrane helix</keyword>
<feature type="compositionally biased region" description="Low complexity" evidence="1">
    <location>
        <begin position="36"/>
        <end position="46"/>
    </location>
</feature>
<organism evidence="3 4">
    <name type="scientific">Gordonia rubripertincta</name>
    <name type="common">Rhodococcus corallinus</name>
    <dbReference type="NCBI Taxonomy" id="36822"/>
    <lineage>
        <taxon>Bacteria</taxon>
        <taxon>Bacillati</taxon>
        <taxon>Actinomycetota</taxon>
        <taxon>Actinomycetes</taxon>
        <taxon>Mycobacteriales</taxon>
        <taxon>Gordoniaceae</taxon>
        <taxon>Gordonia</taxon>
    </lineage>
</organism>
<feature type="compositionally biased region" description="Polar residues" evidence="1">
    <location>
        <begin position="17"/>
        <end position="31"/>
    </location>
</feature>
<keyword evidence="2" id="KW-0812">Transmembrane</keyword>
<evidence type="ECO:0000313" key="4">
    <source>
        <dbReference type="Proteomes" id="UP001195196"/>
    </source>
</evidence>
<proteinExistence type="predicted"/>
<dbReference type="AlphaFoldDB" id="A0AAW4GBD7"/>
<feature type="region of interest" description="Disordered" evidence="1">
    <location>
        <begin position="1"/>
        <end position="60"/>
    </location>
</feature>
<dbReference type="Proteomes" id="UP001195196">
    <property type="component" value="Unassembled WGS sequence"/>
</dbReference>
<evidence type="ECO:0000313" key="3">
    <source>
        <dbReference type="EMBL" id="MBM7280653.1"/>
    </source>
</evidence>
<gene>
    <name evidence="3" type="ORF">JTZ10_23220</name>
</gene>
<name>A0AAW4GBD7_GORRU</name>
<feature type="compositionally biased region" description="Pro residues" evidence="1">
    <location>
        <begin position="1"/>
        <end position="10"/>
    </location>
</feature>
<dbReference type="RefSeq" id="WP_204719060.1">
    <property type="nucleotide sequence ID" value="NZ_JAFFGU010000032.1"/>
</dbReference>
<protein>
    <submittedName>
        <fullName evidence="3">DUF2510 domain-containing protein</fullName>
    </submittedName>
</protein>
<feature type="region of interest" description="Disordered" evidence="1">
    <location>
        <begin position="90"/>
        <end position="140"/>
    </location>
</feature>
<keyword evidence="2" id="KW-0472">Membrane</keyword>
<comment type="caution">
    <text evidence="3">The sequence shown here is derived from an EMBL/GenBank/DDBJ whole genome shotgun (WGS) entry which is preliminary data.</text>
</comment>
<accession>A0AAW4GBD7</accession>
<evidence type="ECO:0000256" key="1">
    <source>
        <dbReference type="SAM" id="MobiDB-lite"/>
    </source>
</evidence>